<evidence type="ECO:0000313" key="3">
    <source>
        <dbReference type="Proteomes" id="UP000092154"/>
    </source>
</evidence>
<dbReference type="OrthoDB" id="2609910at2759"/>
<dbReference type="InParanoid" id="A0A1B7MNE8"/>
<gene>
    <name evidence="2" type="ORF">K503DRAFT_699296</name>
</gene>
<keyword evidence="1" id="KW-0812">Transmembrane</keyword>
<name>A0A1B7MNE8_9AGAM</name>
<feature type="transmembrane region" description="Helical" evidence="1">
    <location>
        <begin position="22"/>
        <end position="41"/>
    </location>
</feature>
<protein>
    <submittedName>
        <fullName evidence="2">Uncharacterized protein</fullName>
    </submittedName>
</protein>
<dbReference type="EMBL" id="KV448657">
    <property type="protein sequence ID" value="OAX34116.1"/>
    <property type="molecule type" value="Genomic_DNA"/>
</dbReference>
<reference evidence="2 3" key="1">
    <citation type="submission" date="2016-06" db="EMBL/GenBank/DDBJ databases">
        <title>Comparative genomics of the ectomycorrhizal sister species Rhizopogon vinicolor and Rhizopogon vesiculosus (Basidiomycota: Boletales) reveals a divergence of the mating type B locus.</title>
        <authorList>
            <consortium name="DOE Joint Genome Institute"/>
            <person name="Mujic A.B."/>
            <person name="Kuo A."/>
            <person name="Tritt A."/>
            <person name="Lipzen A."/>
            <person name="Chen C."/>
            <person name="Johnson J."/>
            <person name="Sharma A."/>
            <person name="Barry K."/>
            <person name="Grigoriev I.V."/>
            <person name="Spatafora J.W."/>
        </authorList>
    </citation>
    <scope>NUCLEOTIDE SEQUENCE [LARGE SCALE GENOMIC DNA]</scope>
    <source>
        <strain evidence="2 3">AM-OR11-026</strain>
    </source>
</reference>
<dbReference type="Proteomes" id="UP000092154">
    <property type="component" value="Unassembled WGS sequence"/>
</dbReference>
<keyword evidence="1" id="KW-1133">Transmembrane helix</keyword>
<evidence type="ECO:0000256" key="1">
    <source>
        <dbReference type="SAM" id="Phobius"/>
    </source>
</evidence>
<organism evidence="2 3">
    <name type="scientific">Rhizopogon vinicolor AM-OR11-026</name>
    <dbReference type="NCBI Taxonomy" id="1314800"/>
    <lineage>
        <taxon>Eukaryota</taxon>
        <taxon>Fungi</taxon>
        <taxon>Dikarya</taxon>
        <taxon>Basidiomycota</taxon>
        <taxon>Agaricomycotina</taxon>
        <taxon>Agaricomycetes</taxon>
        <taxon>Agaricomycetidae</taxon>
        <taxon>Boletales</taxon>
        <taxon>Suillineae</taxon>
        <taxon>Rhizopogonaceae</taxon>
        <taxon>Rhizopogon</taxon>
    </lineage>
</organism>
<feature type="non-terminal residue" evidence="2">
    <location>
        <position position="1"/>
    </location>
</feature>
<evidence type="ECO:0000313" key="2">
    <source>
        <dbReference type="EMBL" id="OAX34116.1"/>
    </source>
</evidence>
<proteinExistence type="predicted"/>
<dbReference type="AlphaFoldDB" id="A0A1B7MNE8"/>
<accession>A0A1B7MNE8</accession>
<keyword evidence="1" id="KW-0472">Membrane</keyword>
<sequence>EDVVNKPWRPVPSMRISVEDCHALRCGLMVFCLVISFLFGVNVHVSSTLLTVVDFVRDDFGLSHHYVSKNFCTVGGYATLELGATLVLCRKFYISE</sequence>
<keyword evidence="3" id="KW-1185">Reference proteome</keyword>